<name>A0A433D5Q1_9FUNG</name>
<keyword evidence="8" id="KW-0496">Mitochondrion</keyword>
<evidence type="ECO:0000256" key="9">
    <source>
        <dbReference type="SAM" id="MobiDB-lite"/>
    </source>
</evidence>
<dbReference type="Proteomes" id="UP000268093">
    <property type="component" value="Unassembled WGS sequence"/>
</dbReference>
<comment type="similarity">
    <text evidence="8">Belongs to the SURF1 family.</text>
</comment>
<accession>A0A433D5Q1</accession>
<dbReference type="GO" id="GO:0003677">
    <property type="term" value="F:DNA binding"/>
    <property type="evidence" value="ECO:0007669"/>
    <property type="project" value="UniProtKB-KW"/>
</dbReference>
<keyword evidence="5" id="KW-0238">DNA-binding</keyword>
<protein>
    <recommendedName>
        <fullName evidence="8">SURF1-like protein</fullName>
    </recommendedName>
</protein>
<keyword evidence="11" id="KW-1185">Reference proteome</keyword>
<dbReference type="InterPro" id="IPR018334">
    <property type="entry name" value="ArsR_HTH"/>
</dbReference>
<evidence type="ECO:0000256" key="7">
    <source>
        <dbReference type="ARBA" id="ARBA00023163"/>
    </source>
</evidence>
<dbReference type="InterPro" id="IPR002994">
    <property type="entry name" value="Surf1/Shy1"/>
</dbReference>
<evidence type="ECO:0000256" key="8">
    <source>
        <dbReference type="RuleBase" id="RU363076"/>
    </source>
</evidence>
<reference evidence="10 11" key="1">
    <citation type="journal article" date="2018" name="New Phytol.">
        <title>Phylogenomics of Endogonaceae and evolution of mycorrhizas within Mucoromycota.</title>
        <authorList>
            <person name="Chang Y."/>
            <person name="Desiro A."/>
            <person name="Na H."/>
            <person name="Sandor L."/>
            <person name="Lipzen A."/>
            <person name="Clum A."/>
            <person name="Barry K."/>
            <person name="Grigoriev I.V."/>
            <person name="Martin F.M."/>
            <person name="Stajich J.E."/>
            <person name="Smith M.E."/>
            <person name="Bonito G."/>
            <person name="Spatafora J.W."/>
        </authorList>
    </citation>
    <scope>NUCLEOTIDE SEQUENCE [LARGE SCALE GENOMIC DNA]</scope>
    <source>
        <strain evidence="10 11">GMNB39</strain>
    </source>
</reference>
<feature type="compositionally biased region" description="Low complexity" evidence="9">
    <location>
        <begin position="206"/>
        <end position="243"/>
    </location>
</feature>
<evidence type="ECO:0000256" key="5">
    <source>
        <dbReference type="ARBA" id="ARBA00023125"/>
    </source>
</evidence>
<dbReference type="GO" id="GO:0003700">
    <property type="term" value="F:DNA-binding transcription factor activity"/>
    <property type="evidence" value="ECO:0007669"/>
    <property type="project" value="InterPro"/>
</dbReference>
<proteinExistence type="inferred from homology"/>
<keyword evidence="6" id="KW-0472">Membrane</keyword>
<dbReference type="PANTHER" id="PTHR23427:SF2">
    <property type="entry name" value="SURFEIT LOCUS PROTEIN 1"/>
    <property type="match status" value="1"/>
</dbReference>
<keyword evidence="2" id="KW-0812">Transmembrane</keyword>
<evidence type="ECO:0000256" key="4">
    <source>
        <dbReference type="ARBA" id="ARBA00023015"/>
    </source>
</evidence>
<dbReference type="EMBL" id="RBNI01006311">
    <property type="protein sequence ID" value="RUP46123.1"/>
    <property type="molecule type" value="Genomic_DNA"/>
</dbReference>
<keyword evidence="3" id="KW-1133">Transmembrane helix</keyword>
<keyword evidence="8" id="KW-0999">Mitochondrion inner membrane</keyword>
<evidence type="ECO:0000256" key="2">
    <source>
        <dbReference type="ARBA" id="ARBA00022692"/>
    </source>
</evidence>
<dbReference type="PROSITE" id="PS00846">
    <property type="entry name" value="HTH_ARSR_1"/>
    <property type="match status" value="1"/>
</dbReference>
<dbReference type="InterPro" id="IPR045214">
    <property type="entry name" value="Surf1/Surf4"/>
</dbReference>
<evidence type="ECO:0000313" key="10">
    <source>
        <dbReference type="EMBL" id="RUP46123.1"/>
    </source>
</evidence>
<dbReference type="AlphaFoldDB" id="A0A433D5Q1"/>
<evidence type="ECO:0000256" key="6">
    <source>
        <dbReference type="ARBA" id="ARBA00023136"/>
    </source>
</evidence>
<feature type="region of interest" description="Disordered" evidence="9">
    <location>
        <begin position="163"/>
        <end position="243"/>
    </location>
</feature>
<comment type="subcellular location">
    <subcellularLocation>
        <location evidence="1">Membrane</location>
    </subcellularLocation>
    <subcellularLocation>
        <location evidence="8">Mitochondrion inner membrane</location>
        <topology evidence="8">Multi-pass membrane protein</topology>
    </subcellularLocation>
</comment>
<comment type="function">
    <text evidence="8">Probably involved in the biogenesis of the COX complex.</text>
</comment>
<comment type="caution">
    <text evidence="10">The sequence shown here is derived from an EMBL/GenBank/DDBJ whole genome shotgun (WGS) entry which is preliminary data.</text>
</comment>
<dbReference type="PROSITE" id="PS50895">
    <property type="entry name" value="SURF1"/>
    <property type="match status" value="1"/>
</dbReference>
<keyword evidence="7" id="KW-0804">Transcription</keyword>
<evidence type="ECO:0000256" key="3">
    <source>
        <dbReference type="ARBA" id="ARBA00022989"/>
    </source>
</evidence>
<dbReference type="Pfam" id="PF02104">
    <property type="entry name" value="SURF1"/>
    <property type="match status" value="1"/>
</dbReference>
<evidence type="ECO:0000313" key="11">
    <source>
        <dbReference type="Proteomes" id="UP000268093"/>
    </source>
</evidence>
<organism evidence="10 11">
    <name type="scientific">Jimgerdemannia flammicorona</name>
    <dbReference type="NCBI Taxonomy" id="994334"/>
    <lineage>
        <taxon>Eukaryota</taxon>
        <taxon>Fungi</taxon>
        <taxon>Fungi incertae sedis</taxon>
        <taxon>Mucoromycota</taxon>
        <taxon>Mucoromycotina</taxon>
        <taxon>Endogonomycetes</taxon>
        <taxon>Endogonales</taxon>
        <taxon>Endogonaceae</taxon>
        <taxon>Jimgerdemannia</taxon>
    </lineage>
</organism>
<evidence type="ECO:0000256" key="1">
    <source>
        <dbReference type="ARBA" id="ARBA00004370"/>
    </source>
</evidence>
<gene>
    <name evidence="10" type="ORF">BC936DRAFT_147342</name>
</gene>
<dbReference type="OrthoDB" id="10071681at2759"/>
<dbReference type="GO" id="GO:0005743">
    <property type="term" value="C:mitochondrial inner membrane"/>
    <property type="evidence" value="ECO:0007669"/>
    <property type="project" value="UniProtKB-SubCell"/>
</dbReference>
<dbReference type="PANTHER" id="PTHR23427">
    <property type="entry name" value="SURFEIT LOCUS PROTEIN"/>
    <property type="match status" value="1"/>
</dbReference>
<sequence length="297" mass="32857">MRLVCTVVVSQQNIFTPENVPEQNQWFYINLPTMCSLTGASPILVEQISDKSPSLESQLVKQGYPVGRSPVVEVRNTHMQYIFTWWVCVCDVHTFFAISPARRSRHHTEYNLASYMQHTLKTTTTTTTISSYIYNTHALLLIHPPFSIQQVLPHRRYERDALHPTQEAGEGRECEAVEAGGSVKHRCTRSDEDNPTNLTIRPHYPSPSSSLTSASASAPPSASASASTSSSDPEPPSTSDISPSTLALFPLGLFPCSIDNTFAASADAHTRSDNSRGRNRCARDSTFVLPLMRRCLS</sequence>
<keyword evidence="4" id="KW-0805">Transcription regulation</keyword>